<protein>
    <submittedName>
        <fullName evidence="2">Uncharacterized protein</fullName>
    </submittedName>
</protein>
<evidence type="ECO:0000313" key="3">
    <source>
        <dbReference type="Proteomes" id="UP000235672"/>
    </source>
</evidence>
<keyword evidence="1" id="KW-0472">Membrane</keyword>
<keyword evidence="1" id="KW-1133">Transmembrane helix</keyword>
<dbReference type="AlphaFoldDB" id="A0A2J6PYG8"/>
<keyword evidence="1" id="KW-0812">Transmembrane</keyword>
<sequence>MAVLIASSNPTTTLTKSQNTKPILALLSPALSSSLYLAAILQQLLSTTTIFLLFRTYQLSLFLLQQSYHASQVLLIRSLYASSLICKNAVWASKQGMRALWKSTEGTRKKLFREFMIFILGGGNQVILLLFWPGWILVGGSVWAALRLWG</sequence>
<feature type="transmembrane region" description="Helical" evidence="1">
    <location>
        <begin position="35"/>
        <end position="54"/>
    </location>
</feature>
<evidence type="ECO:0000256" key="1">
    <source>
        <dbReference type="SAM" id="Phobius"/>
    </source>
</evidence>
<feature type="transmembrane region" description="Helical" evidence="1">
    <location>
        <begin position="117"/>
        <end position="146"/>
    </location>
</feature>
<evidence type="ECO:0000313" key="2">
    <source>
        <dbReference type="EMBL" id="PMD19004.1"/>
    </source>
</evidence>
<accession>A0A2J6PYG8</accession>
<proteinExistence type="predicted"/>
<dbReference type="OrthoDB" id="4844401at2759"/>
<dbReference type="Proteomes" id="UP000235672">
    <property type="component" value="Unassembled WGS sequence"/>
</dbReference>
<name>A0A2J6PYG8_9HELO</name>
<gene>
    <name evidence="2" type="ORF">NA56DRAFT_706047</name>
</gene>
<reference evidence="2 3" key="1">
    <citation type="submission" date="2016-05" db="EMBL/GenBank/DDBJ databases">
        <title>A degradative enzymes factory behind the ericoid mycorrhizal symbiosis.</title>
        <authorList>
            <consortium name="DOE Joint Genome Institute"/>
            <person name="Martino E."/>
            <person name="Morin E."/>
            <person name="Grelet G."/>
            <person name="Kuo A."/>
            <person name="Kohler A."/>
            <person name="Daghino S."/>
            <person name="Barry K."/>
            <person name="Choi C."/>
            <person name="Cichocki N."/>
            <person name="Clum A."/>
            <person name="Copeland A."/>
            <person name="Hainaut M."/>
            <person name="Haridas S."/>
            <person name="Labutti K."/>
            <person name="Lindquist E."/>
            <person name="Lipzen A."/>
            <person name="Khouja H.-R."/>
            <person name="Murat C."/>
            <person name="Ohm R."/>
            <person name="Olson A."/>
            <person name="Spatafora J."/>
            <person name="Veneault-Fourrey C."/>
            <person name="Henrissat B."/>
            <person name="Grigoriev I."/>
            <person name="Martin F."/>
            <person name="Perotto S."/>
        </authorList>
    </citation>
    <scope>NUCLEOTIDE SEQUENCE [LARGE SCALE GENOMIC DNA]</scope>
    <source>
        <strain evidence="2 3">UAMH 7357</strain>
    </source>
</reference>
<organism evidence="2 3">
    <name type="scientific">Hyaloscypha hepaticicola</name>
    <dbReference type="NCBI Taxonomy" id="2082293"/>
    <lineage>
        <taxon>Eukaryota</taxon>
        <taxon>Fungi</taxon>
        <taxon>Dikarya</taxon>
        <taxon>Ascomycota</taxon>
        <taxon>Pezizomycotina</taxon>
        <taxon>Leotiomycetes</taxon>
        <taxon>Helotiales</taxon>
        <taxon>Hyaloscyphaceae</taxon>
        <taxon>Hyaloscypha</taxon>
    </lineage>
</organism>
<keyword evidence="3" id="KW-1185">Reference proteome</keyword>
<dbReference type="EMBL" id="KZ613491">
    <property type="protein sequence ID" value="PMD19004.1"/>
    <property type="molecule type" value="Genomic_DNA"/>
</dbReference>